<keyword evidence="2" id="KW-1133">Transmembrane helix</keyword>
<evidence type="ECO:0000256" key="1">
    <source>
        <dbReference type="SAM" id="MobiDB-lite"/>
    </source>
</evidence>
<keyword evidence="2" id="KW-0472">Membrane</keyword>
<dbReference type="EMBL" id="CP095474">
    <property type="protein sequence ID" value="URN16814.1"/>
    <property type="molecule type" value="Genomic_DNA"/>
</dbReference>
<keyword evidence="2" id="KW-0812">Transmembrane</keyword>
<evidence type="ECO:0000256" key="2">
    <source>
        <dbReference type="SAM" id="Phobius"/>
    </source>
</evidence>
<keyword evidence="4" id="KW-1185">Reference proteome</keyword>
<feature type="compositionally biased region" description="Basic and acidic residues" evidence="1">
    <location>
        <begin position="1"/>
        <end position="20"/>
    </location>
</feature>
<feature type="transmembrane region" description="Helical" evidence="2">
    <location>
        <begin position="62"/>
        <end position="81"/>
    </location>
</feature>
<name>A0ABY4TFF2_9ACTN</name>
<reference evidence="3" key="1">
    <citation type="submission" date="2022-04" db="EMBL/GenBank/DDBJ databases">
        <title>Systematic whole-genome sequencing reveals an unexpected diversity among actinomycetoma pathogens and provides insights into their antibacterial susceptibilities.</title>
        <authorList>
            <person name="Watson A.K."/>
            <person name="Kepplinger B."/>
            <person name="Bakhiet S.M."/>
            <person name="Mhmoud N.A."/>
            <person name="Chapman J."/>
            <person name="Allenby N."/>
            <person name="Mickiewicz K."/>
            <person name="Goodfellow M."/>
            <person name="Fahal A.H."/>
            <person name="Errington J."/>
        </authorList>
    </citation>
    <scope>NUCLEOTIDE SEQUENCE</scope>
    <source>
        <strain evidence="3">SD 504</strain>
    </source>
</reference>
<protein>
    <recommendedName>
        <fullName evidence="5">LPXTG cell wall anchor domain-containing protein</fullName>
    </recommendedName>
</protein>
<gene>
    <name evidence="3" type="ORF">MW084_13730</name>
</gene>
<accession>A0ABY4TFF2</accession>
<evidence type="ECO:0000313" key="3">
    <source>
        <dbReference type="EMBL" id="URN16814.1"/>
    </source>
</evidence>
<dbReference type="Proteomes" id="UP001056383">
    <property type="component" value="Chromosome"/>
</dbReference>
<organism evidence="3 4">
    <name type="scientific">Streptomyces sudanensis</name>
    <dbReference type="NCBI Taxonomy" id="436397"/>
    <lineage>
        <taxon>Bacteria</taxon>
        <taxon>Bacillati</taxon>
        <taxon>Actinomycetota</taxon>
        <taxon>Actinomycetes</taxon>
        <taxon>Kitasatosporales</taxon>
        <taxon>Streptomycetaceae</taxon>
        <taxon>Streptomyces</taxon>
    </lineage>
</organism>
<dbReference type="RefSeq" id="WP_158684356.1">
    <property type="nucleotide sequence ID" value="NZ_CP095474.1"/>
</dbReference>
<evidence type="ECO:0000313" key="4">
    <source>
        <dbReference type="Proteomes" id="UP001056383"/>
    </source>
</evidence>
<feature type="region of interest" description="Disordered" evidence="1">
    <location>
        <begin position="1"/>
        <end position="44"/>
    </location>
</feature>
<sequence>MPELGRHHWAPWDHRERWDAGPKTVPEQGSHAVVPPRGTPSAAAWEPHGQAAETGVDRRVPVLTLGLGLTLMGIGFGFIGLRVRRA</sequence>
<evidence type="ECO:0008006" key="5">
    <source>
        <dbReference type="Google" id="ProtNLM"/>
    </source>
</evidence>
<proteinExistence type="predicted"/>